<evidence type="ECO:0000256" key="3">
    <source>
        <dbReference type="ARBA" id="ARBA00023125"/>
    </source>
</evidence>
<dbReference type="Pfam" id="PF03466">
    <property type="entry name" value="LysR_substrate"/>
    <property type="match status" value="1"/>
</dbReference>
<reference evidence="7" key="1">
    <citation type="submission" date="2016-10" db="EMBL/GenBank/DDBJ databases">
        <authorList>
            <person name="Varghese N."/>
            <person name="Submissions S."/>
        </authorList>
    </citation>
    <scope>NUCLEOTIDE SEQUENCE [LARGE SCALE GENOMIC DNA]</scope>
    <source>
        <strain evidence="7">CGMCC 1.10971</strain>
    </source>
</reference>
<evidence type="ECO:0000256" key="2">
    <source>
        <dbReference type="ARBA" id="ARBA00023015"/>
    </source>
</evidence>
<keyword evidence="3 6" id="KW-0238">DNA-binding</keyword>
<evidence type="ECO:0000313" key="7">
    <source>
        <dbReference type="Proteomes" id="UP000198623"/>
    </source>
</evidence>
<dbReference type="SUPFAM" id="SSF46785">
    <property type="entry name" value="Winged helix' DNA-binding domain"/>
    <property type="match status" value="1"/>
</dbReference>
<dbReference type="Proteomes" id="UP000198623">
    <property type="component" value="Unassembled WGS sequence"/>
</dbReference>
<evidence type="ECO:0000259" key="5">
    <source>
        <dbReference type="PROSITE" id="PS50931"/>
    </source>
</evidence>
<sequence length="296" mass="33237">MVFMAVDLESLRVLSAVVETGSFAKAADRLHKTQSSVSYQISKLEQQLGAQVFDRSSYRAKLTPVGLRILEEGRRLLQQAAYVARLVDQFSEGWEPKLELVVDGMLPTAPVLGVLKEMTDLAIPTRIQFCTEFLGGVQQRFEQQQADLMLVLDYQTDPAYSAISLQALEVVLVVSREHPLAARQALDTRELHAFVELTVHDSSYSSAYGGLQTFGGERVFYLSDFRTKKEALLQGLGFGWMPLEQIRHELLNGQLQEVDYQGGSRFSYSPLLVFRKNEPLGRAGEMLKEKLQQVFG</sequence>
<evidence type="ECO:0000256" key="4">
    <source>
        <dbReference type="ARBA" id="ARBA00023163"/>
    </source>
</evidence>
<dbReference type="Gene3D" id="1.10.10.10">
    <property type="entry name" value="Winged helix-like DNA-binding domain superfamily/Winged helix DNA-binding domain"/>
    <property type="match status" value="1"/>
</dbReference>
<gene>
    <name evidence="6" type="ORF">SAMN05216175_103323</name>
</gene>
<dbReference type="AlphaFoldDB" id="A0A1I2P873"/>
<dbReference type="InterPro" id="IPR036390">
    <property type="entry name" value="WH_DNA-bd_sf"/>
</dbReference>
<keyword evidence="4" id="KW-0804">Transcription</keyword>
<dbReference type="SUPFAM" id="SSF53850">
    <property type="entry name" value="Periplasmic binding protein-like II"/>
    <property type="match status" value="1"/>
</dbReference>
<dbReference type="PANTHER" id="PTHR30126:SF4">
    <property type="entry name" value="LYSR FAMILY TRANSCRIPTIONAL REGULATOR"/>
    <property type="match status" value="1"/>
</dbReference>
<dbReference type="PRINTS" id="PR00039">
    <property type="entry name" value="HTHLYSR"/>
</dbReference>
<dbReference type="EMBL" id="FOOU01000003">
    <property type="protein sequence ID" value="SFG12362.1"/>
    <property type="molecule type" value="Genomic_DNA"/>
</dbReference>
<feature type="domain" description="HTH lysR-type" evidence="5">
    <location>
        <begin position="6"/>
        <end position="63"/>
    </location>
</feature>
<dbReference type="Pfam" id="PF00126">
    <property type="entry name" value="HTH_1"/>
    <property type="match status" value="1"/>
</dbReference>
<dbReference type="InterPro" id="IPR005119">
    <property type="entry name" value="LysR_subst-bd"/>
</dbReference>
<dbReference type="GO" id="GO:0003700">
    <property type="term" value="F:DNA-binding transcription factor activity"/>
    <property type="evidence" value="ECO:0007669"/>
    <property type="project" value="InterPro"/>
</dbReference>
<proteinExistence type="inferred from homology"/>
<organism evidence="6 7">
    <name type="scientific">Neptunomonas qingdaonensis</name>
    <dbReference type="NCBI Taxonomy" id="1045558"/>
    <lineage>
        <taxon>Bacteria</taxon>
        <taxon>Pseudomonadati</taxon>
        <taxon>Pseudomonadota</taxon>
        <taxon>Gammaproteobacteria</taxon>
        <taxon>Oceanospirillales</taxon>
        <taxon>Oceanospirillaceae</taxon>
        <taxon>Neptunomonas</taxon>
    </lineage>
</organism>
<comment type="similarity">
    <text evidence="1">Belongs to the LysR transcriptional regulatory family.</text>
</comment>
<keyword evidence="2" id="KW-0805">Transcription regulation</keyword>
<accession>A0A1I2P873</accession>
<name>A0A1I2P873_9GAMM</name>
<evidence type="ECO:0000256" key="1">
    <source>
        <dbReference type="ARBA" id="ARBA00009437"/>
    </source>
</evidence>
<dbReference type="GO" id="GO:0000976">
    <property type="term" value="F:transcription cis-regulatory region binding"/>
    <property type="evidence" value="ECO:0007669"/>
    <property type="project" value="TreeGrafter"/>
</dbReference>
<dbReference type="InterPro" id="IPR000847">
    <property type="entry name" value="LysR_HTH_N"/>
</dbReference>
<dbReference type="InterPro" id="IPR036388">
    <property type="entry name" value="WH-like_DNA-bd_sf"/>
</dbReference>
<dbReference type="FunFam" id="1.10.10.10:FF:000001">
    <property type="entry name" value="LysR family transcriptional regulator"/>
    <property type="match status" value="1"/>
</dbReference>
<evidence type="ECO:0000313" key="6">
    <source>
        <dbReference type="EMBL" id="SFG12362.1"/>
    </source>
</evidence>
<dbReference type="PROSITE" id="PS50931">
    <property type="entry name" value="HTH_LYSR"/>
    <property type="match status" value="1"/>
</dbReference>
<keyword evidence="7" id="KW-1185">Reference proteome</keyword>
<dbReference type="PANTHER" id="PTHR30126">
    <property type="entry name" value="HTH-TYPE TRANSCRIPTIONAL REGULATOR"/>
    <property type="match status" value="1"/>
</dbReference>
<dbReference type="Gene3D" id="3.40.190.290">
    <property type="match status" value="1"/>
</dbReference>
<dbReference type="STRING" id="1045558.SAMN05216175_103323"/>
<protein>
    <submittedName>
        <fullName evidence="6">DNA-binding transcriptional regulator, LysR family</fullName>
    </submittedName>
</protein>